<dbReference type="Pfam" id="PF20452">
    <property type="entry name" value="Calmod_bind_C"/>
    <property type="match status" value="1"/>
</dbReference>
<evidence type="ECO:0000256" key="4">
    <source>
        <dbReference type="ARBA" id="ARBA00023125"/>
    </source>
</evidence>
<gene>
    <name evidence="12" type="ORF">U9M48_036985</name>
</gene>
<evidence type="ECO:0000313" key="12">
    <source>
        <dbReference type="EMBL" id="WVZ90705.1"/>
    </source>
</evidence>
<feature type="domain" description="Calmodulin binding protein central" evidence="10">
    <location>
        <begin position="254"/>
        <end position="318"/>
    </location>
</feature>
<dbReference type="InterPro" id="IPR046829">
    <property type="entry name" value="Calmod_bind_C"/>
</dbReference>
<dbReference type="Proteomes" id="UP001341281">
    <property type="component" value="Chromosome 08"/>
</dbReference>
<protein>
    <recommendedName>
        <fullName evidence="14">Calmodulin-binding protein</fullName>
    </recommendedName>
</protein>
<evidence type="ECO:0000313" key="13">
    <source>
        <dbReference type="Proteomes" id="UP001341281"/>
    </source>
</evidence>
<evidence type="ECO:0000256" key="7">
    <source>
        <dbReference type="ARBA" id="ARBA00023242"/>
    </source>
</evidence>
<feature type="domain" description="Calmodulin binding protein-like N-terminal" evidence="9">
    <location>
        <begin position="96"/>
        <end position="240"/>
    </location>
</feature>
<evidence type="ECO:0000259" key="9">
    <source>
        <dbReference type="Pfam" id="PF07887"/>
    </source>
</evidence>
<dbReference type="Pfam" id="PF20451">
    <property type="entry name" value="Calmod_bind_M"/>
    <property type="match status" value="1"/>
</dbReference>
<evidence type="ECO:0000256" key="1">
    <source>
        <dbReference type="ARBA" id="ARBA00004123"/>
    </source>
</evidence>
<keyword evidence="4" id="KW-0238">DNA-binding</keyword>
<dbReference type="GO" id="GO:0005634">
    <property type="term" value="C:nucleus"/>
    <property type="evidence" value="ECO:0007669"/>
    <property type="project" value="UniProtKB-SubCell"/>
</dbReference>
<keyword evidence="5" id="KW-0010">Activator</keyword>
<evidence type="ECO:0000256" key="6">
    <source>
        <dbReference type="ARBA" id="ARBA00023163"/>
    </source>
</evidence>
<evidence type="ECO:0000256" key="8">
    <source>
        <dbReference type="SAM" id="MobiDB-lite"/>
    </source>
</evidence>
<feature type="region of interest" description="Disordered" evidence="8">
    <location>
        <begin position="1"/>
        <end position="25"/>
    </location>
</feature>
<evidence type="ECO:0008006" key="14">
    <source>
        <dbReference type="Google" id="ProtNLM"/>
    </source>
</evidence>
<keyword evidence="13" id="KW-1185">Reference proteome</keyword>
<dbReference type="InterPro" id="IPR046831">
    <property type="entry name" value="Calmodulin_bind_N"/>
</dbReference>
<dbReference type="Pfam" id="PF07887">
    <property type="entry name" value="Calmodulin_bind"/>
    <property type="match status" value="1"/>
</dbReference>
<evidence type="ECO:0000259" key="10">
    <source>
        <dbReference type="Pfam" id="PF20451"/>
    </source>
</evidence>
<dbReference type="EMBL" id="CP144752">
    <property type="protein sequence ID" value="WVZ90705.1"/>
    <property type="molecule type" value="Genomic_DNA"/>
</dbReference>
<accession>A0AAQ3UEQ9</accession>
<feature type="domain" description="Calmodulin binding protein C-terminal" evidence="11">
    <location>
        <begin position="323"/>
        <end position="378"/>
    </location>
</feature>
<dbReference type="GO" id="GO:0043565">
    <property type="term" value="F:sequence-specific DNA binding"/>
    <property type="evidence" value="ECO:0007669"/>
    <property type="project" value="TreeGrafter"/>
</dbReference>
<evidence type="ECO:0000256" key="2">
    <source>
        <dbReference type="ARBA" id="ARBA00007214"/>
    </source>
</evidence>
<keyword evidence="6" id="KW-0804">Transcription</keyword>
<dbReference type="PANTHER" id="PTHR31713:SF47">
    <property type="entry name" value="PROTEIN, PUTATIVE, EXPRESSED-RELATED"/>
    <property type="match status" value="1"/>
</dbReference>
<keyword evidence="3" id="KW-0805">Transcription regulation</keyword>
<organism evidence="12 13">
    <name type="scientific">Paspalum notatum var. saurae</name>
    <dbReference type="NCBI Taxonomy" id="547442"/>
    <lineage>
        <taxon>Eukaryota</taxon>
        <taxon>Viridiplantae</taxon>
        <taxon>Streptophyta</taxon>
        <taxon>Embryophyta</taxon>
        <taxon>Tracheophyta</taxon>
        <taxon>Spermatophyta</taxon>
        <taxon>Magnoliopsida</taxon>
        <taxon>Liliopsida</taxon>
        <taxon>Poales</taxon>
        <taxon>Poaceae</taxon>
        <taxon>PACMAD clade</taxon>
        <taxon>Panicoideae</taxon>
        <taxon>Andropogonodae</taxon>
        <taxon>Paspaleae</taxon>
        <taxon>Paspalinae</taxon>
        <taxon>Paspalum</taxon>
    </lineage>
</organism>
<dbReference type="PANTHER" id="PTHR31713">
    <property type="entry name" value="OS02G0177800 PROTEIN"/>
    <property type="match status" value="1"/>
</dbReference>
<evidence type="ECO:0000256" key="3">
    <source>
        <dbReference type="ARBA" id="ARBA00023015"/>
    </source>
</evidence>
<keyword evidence="7" id="KW-0539">Nucleus</keyword>
<dbReference type="AlphaFoldDB" id="A0AAQ3UEQ9"/>
<dbReference type="GO" id="GO:0005516">
    <property type="term" value="F:calmodulin binding"/>
    <property type="evidence" value="ECO:0007669"/>
    <property type="project" value="InterPro"/>
</dbReference>
<dbReference type="InterPro" id="IPR012416">
    <property type="entry name" value="CBP60"/>
</dbReference>
<comment type="subcellular location">
    <subcellularLocation>
        <location evidence="1">Nucleus</location>
    </subcellularLocation>
</comment>
<reference evidence="12 13" key="1">
    <citation type="submission" date="2024-02" db="EMBL/GenBank/DDBJ databases">
        <title>High-quality chromosome-scale genome assembly of Pensacola bahiagrass (Paspalum notatum Flugge var. saurae).</title>
        <authorList>
            <person name="Vega J.M."/>
            <person name="Podio M."/>
            <person name="Orjuela J."/>
            <person name="Siena L.A."/>
            <person name="Pessino S.C."/>
            <person name="Combes M.C."/>
            <person name="Mariac C."/>
            <person name="Albertini E."/>
            <person name="Pupilli F."/>
            <person name="Ortiz J.P.A."/>
            <person name="Leblanc O."/>
        </authorList>
    </citation>
    <scope>NUCLEOTIDE SEQUENCE [LARGE SCALE GENOMIC DNA]</scope>
    <source>
        <strain evidence="12">R1</strain>
        <tissue evidence="12">Leaf</tissue>
    </source>
</reference>
<dbReference type="GO" id="GO:0003700">
    <property type="term" value="F:DNA-binding transcription factor activity"/>
    <property type="evidence" value="ECO:0007669"/>
    <property type="project" value="TreeGrafter"/>
</dbReference>
<feature type="compositionally biased region" description="Gly residues" evidence="8">
    <location>
        <begin position="13"/>
        <end position="25"/>
    </location>
</feature>
<evidence type="ECO:0000259" key="11">
    <source>
        <dbReference type="Pfam" id="PF20452"/>
    </source>
</evidence>
<dbReference type="GO" id="GO:0080142">
    <property type="term" value="P:regulation of salicylic acid biosynthetic process"/>
    <property type="evidence" value="ECO:0007669"/>
    <property type="project" value="TreeGrafter"/>
</dbReference>
<comment type="similarity">
    <text evidence="2">Belongs to the plant ACBP60 protein family.</text>
</comment>
<name>A0AAQ3UEQ9_PASNO</name>
<evidence type="ECO:0000256" key="5">
    <source>
        <dbReference type="ARBA" id="ARBA00023159"/>
    </source>
</evidence>
<proteinExistence type="inferred from homology"/>
<sequence>MAPKKRELEEGEGGGGGGGAGSGGGAPVLKKRCRSFDLEIRGCRHLQELAAAVKTSLEAALESAVARIPEEVAKALTSFLSRAPRTLVDQNQPPRYKLTFMNGLDTEVFTKKVIGGTDGEPLKICVTANNQDGAEADPHILSAKIRVVALDGDFDKHNQDCWTKEEFSNSIVRPRDRVGAVLTGDLELSLTNGEAFLCGATFIDNSKFVRSGKFRLGVMIIDNLGERVQEGITEPFVVKERRGEGSKKHDIPSLNDDVWRLKKISKDGAFYDALRGSGILFVKDFLRLYHKDEKALRKILNKATELVWTTIVEHAKKCDPGRELYSFVVEGNNVTLFFNSVYKIVGAKFGDNYSSFDDIENPTKDLVIQLSKVAYDNMTYNQPDYKMDDDGEPRPINKEIFQGLSMLEDKFTDLMQGHIDTNVPEAVHQGTSSSHSKQCPLERLGSIRLTQNEEDESFGFSFFLDCSSEHYASTSANDITGSVTLCCPAATVTNEITGSVVLTQASLTMDDEVYNITLKENDASVPQICEEQEPEEANFGASICAARVMADYPMYSRHGSFKEPGCHEMPELGAEPAVKINTK</sequence>
<dbReference type="InterPro" id="IPR046830">
    <property type="entry name" value="Calmod_bind_M"/>
</dbReference>